<evidence type="ECO:0000256" key="1">
    <source>
        <dbReference type="ARBA" id="ARBA00004162"/>
    </source>
</evidence>
<evidence type="ECO:0000256" key="6">
    <source>
        <dbReference type="SAM" id="Phobius"/>
    </source>
</evidence>
<dbReference type="RefSeq" id="WP_036945975.1">
    <property type="nucleotide sequence ID" value="NZ_JQKC01000097.1"/>
</dbReference>
<evidence type="ECO:0000256" key="2">
    <source>
        <dbReference type="ARBA" id="ARBA00022475"/>
    </source>
</evidence>
<keyword evidence="4 6" id="KW-1133">Transmembrane helix</keyword>
<dbReference type="PATRIC" id="fig|398512.5.peg.5378"/>
<evidence type="ECO:0000313" key="9">
    <source>
        <dbReference type="Proteomes" id="UP000036923"/>
    </source>
</evidence>
<protein>
    <submittedName>
        <fullName evidence="8">Anti-sigma factor RsgI, N-terminal</fullName>
    </submittedName>
</protein>
<dbReference type="Pfam" id="PF23750">
    <property type="entry name" value="RsgI_M"/>
    <property type="match status" value="1"/>
</dbReference>
<proteinExistence type="predicted"/>
<comment type="subcellular location">
    <subcellularLocation>
        <location evidence="1">Cell membrane</location>
        <topology evidence="1">Single-pass membrane protein</topology>
    </subcellularLocation>
</comment>
<dbReference type="InterPro" id="IPR024449">
    <property type="entry name" value="Anti-sigma_RsgI_N"/>
</dbReference>
<dbReference type="PROSITE" id="PS51849">
    <property type="entry name" value="RSGI_N"/>
    <property type="match status" value="1"/>
</dbReference>
<evidence type="ECO:0000256" key="4">
    <source>
        <dbReference type="ARBA" id="ARBA00022989"/>
    </source>
</evidence>
<feature type="transmembrane region" description="Helical" evidence="6">
    <location>
        <begin position="56"/>
        <end position="75"/>
    </location>
</feature>
<dbReference type="OrthoDB" id="9800626at2"/>
<evidence type="ECO:0000259" key="7">
    <source>
        <dbReference type="PROSITE" id="PS51849"/>
    </source>
</evidence>
<organism evidence="8 9">
    <name type="scientific">Pseudobacteroides cellulosolvens ATCC 35603 = DSM 2933</name>
    <dbReference type="NCBI Taxonomy" id="398512"/>
    <lineage>
        <taxon>Bacteria</taxon>
        <taxon>Bacillati</taxon>
        <taxon>Bacillota</taxon>
        <taxon>Clostridia</taxon>
        <taxon>Eubacteriales</taxon>
        <taxon>Oscillospiraceae</taxon>
        <taxon>Pseudobacteroides</taxon>
    </lineage>
</organism>
<keyword evidence="3 6" id="KW-0812">Transmembrane</keyword>
<dbReference type="GO" id="GO:0005886">
    <property type="term" value="C:plasma membrane"/>
    <property type="evidence" value="ECO:0007669"/>
    <property type="project" value="UniProtKB-SubCell"/>
</dbReference>
<dbReference type="Gene3D" id="2.60.120.260">
    <property type="entry name" value="Galactose-binding domain-like"/>
    <property type="match status" value="1"/>
</dbReference>
<evidence type="ECO:0000313" key="8">
    <source>
        <dbReference type="EMBL" id="KNY29857.1"/>
    </source>
</evidence>
<feature type="domain" description="RsgI N-terminal anti-sigma" evidence="7">
    <location>
        <begin position="3"/>
        <end position="50"/>
    </location>
</feature>
<name>A0A0L6JWQ1_9FIRM</name>
<evidence type="ECO:0000256" key="5">
    <source>
        <dbReference type="ARBA" id="ARBA00023136"/>
    </source>
</evidence>
<comment type="caution">
    <text evidence="8">The sequence shown here is derived from an EMBL/GenBank/DDBJ whole genome shotgun (WGS) entry which is preliminary data.</text>
</comment>
<dbReference type="AlphaFoldDB" id="A0A0L6JWQ1"/>
<dbReference type="EMBL" id="LGTC01000001">
    <property type="protein sequence ID" value="KNY29857.1"/>
    <property type="molecule type" value="Genomic_DNA"/>
</dbReference>
<dbReference type="STRING" id="398512.Bccel_5134"/>
<keyword evidence="9" id="KW-1185">Reference proteome</keyword>
<accession>A0A0L6JWQ1</accession>
<evidence type="ECO:0000256" key="3">
    <source>
        <dbReference type="ARBA" id="ARBA00022692"/>
    </source>
</evidence>
<sequence>MKYIGLIIGLEENRAVVLTAESKVMGIKKSEGMFLGQKVFFSHNDILTVKRRRINFYMPAIAGVAALLMLVFGYFKFFYSSETLVFIDVDINPSIEFAVDGKSVVKDVRPINKDADALTQNLDLENIPFAEALKKYIDNAIEEGYLNENKENSNYLLVSAALNPKSSEFKKSRVNTEKRLDFELENLKDDLHKVYSRNFKFEIVKVPEYYKEKSMENNISLGKYMVYERIRKKGNSITIDEIKSDNLYNLLKKNGLLPLYEKNTNILPKTTPVKFRETITDHSPIVPTPTVATNTKAIISTHAVSNTLQPKFTPEVTGRVKVTPSTYKTPVYYITPTFTLKPTQIIIPSDMPKETDTAQYNFENGIQDFKITNAIEFYSSSDNAYAGTKSLKIRMRPGEDEYIDTSKVDPSIKYGTTITFHVWIPDTTEITAVEAFYQDANWEWTGNWNFYSQLTPNKWNTIKLKVLDDEILPIRRIGVKIAAKDKNFSGDVYIDSISWN</sequence>
<reference evidence="9" key="1">
    <citation type="submission" date="2015-07" db="EMBL/GenBank/DDBJ databases">
        <title>Near-Complete Genome Sequence of the Cellulolytic Bacterium Bacteroides (Pseudobacteroides) cellulosolvens ATCC 35603.</title>
        <authorList>
            <person name="Dassa B."/>
            <person name="Utturkar S.M."/>
            <person name="Klingeman D.M."/>
            <person name="Hurt R.A."/>
            <person name="Keller M."/>
            <person name="Xu J."/>
            <person name="Reddy Y.H.K."/>
            <person name="Borovok I."/>
            <person name="Grinberg I.R."/>
            <person name="Lamed R."/>
            <person name="Zhivin O."/>
            <person name="Bayer E.A."/>
            <person name="Brown S.D."/>
        </authorList>
    </citation>
    <scope>NUCLEOTIDE SEQUENCE [LARGE SCALE GENOMIC DNA]</scope>
    <source>
        <strain evidence="9">DSM 2933</strain>
    </source>
</reference>
<keyword evidence="2" id="KW-1003">Cell membrane</keyword>
<dbReference type="eggNOG" id="ENOG5030INM">
    <property type="taxonomic scope" value="Bacteria"/>
</dbReference>
<dbReference type="Proteomes" id="UP000036923">
    <property type="component" value="Unassembled WGS sequence"/>
</dbReference>
<keyword evidence="5 6" id="KW-0472">Membrane</keyword>
<dbReference type="InterPro" id="IPR055431">
    <property type="entry name" value="RsgI_M"/>
</dbReference>
<gene>
    <name evidence="8" type="ORF">Bccel_5134</name>
</gene>